<evidence type="ECO:0000259" key="10">
    <source>
        <dbReference type="Pfam" id="PF01636"/>
    </source>
</evidence>
<comment type="subcellular location">
    <subcellularLocation>
        <location evidence="1">Cytoplasm</location>
    </subcellularLocation>
</comment>
<dbReference type="EC" id="2.7.1.81" evidence="8"/>
<protein>
    <recommendedName>
        <fullName evidence="9">Hydroxylysine kinase</fullName>
        <ecNumber evidence="8">2.7.1.81</ecNumber>
    </recommendedName>
</protein>
<reference evidence="12" key="1">
    <citation type="journal article" date="2017" name="bioRxiv">
        <title>Comparative analysis of the genomes of Stylophora pistillata and Acropora digitifera provides evidence for extensive differences between species of corals.</title>
        <authorList>
            <person name="Voolstra C.R."/>
            <person name="Li Y."/>
            <person name="Liew Y.J."/>
            <person name="Baumgarten S."/>
            <person name="Zoccola D."/>
            <person name="Flot J.-F."/>
            <person name="Tambutte S."/>
            <person name="Allemand D."/>
            <person name="Aranda M."/>
        </authorList>
    </citation>
    <scope>NUCLEOTIDE SEQUENCE [LARGE SCALE GENOMIC DNA]</scope>
</reference>
<evidence type="ECO:0000256" key="5">
    <source>
        <dbReference type="ARBA" id="ARBA00022777"/>
    </source>
</evidence>
<evidence type="ECO:0000256" key="6">
    <source>
        <dbReference type="ARBA" id="ARBA00036820"/>
    </source>
</evidence>
<dbReference type="Pfam" id="PF01636">
    <property type="entry name" value="APH"/>
    <property type="match status" value="1"/>
</dbReference>
<dbReference type="InterPro" id="IPR011009">
    <property type="entry name" value="Kinase-like_dom_sf"/>
</dbReference>
<evidence type="ECO:0000313" key="12">
    <source>
        <dbReference type="Proteomes" id="UP000225706"/>
    </source>
</evidence>
<dbReference type="InterPro" id="IPR002575">
    <property type="entry name" value="Aminoglycoside_PTrfase"/>
</dbReference>
<dbReference type="SUPFAM" id="SSF56112">
    <property type="entry name" value="Protein kinase-like (PK-like)"/>
    <property type="match status" value="1"/>
</dbReference>
<name>A0A2B4SYQ3_STYPI</name>
<dbReference type="PANTHER" id="PTHR21064:SF1">
    <property type="entry name" value="HYDROXYLYSINE KINASE"/>
    <property type="match status" value="1"/>
</dbReference>
<comment type="catalytic activity">
    <reaction evidence="6">
        <text>(5R)-5-hydroxy-L-lysine + GTP = (5R)-5-phosphooxy-L-lysine + GDP + H(+)</text>
        <dbReference type="Rhea" id="RHEA:19049"/>
        <dbReference type="ChEBI" id="CHEBI:15378"/>
        <dbReference type="ChEBI" id="CHEBI:37565"/>
        <dbReference type="ChEBI" id="CHEBI:57882"/>
        <dbReference type="ChEBI" id="CHEBI:58189"/>
        <dbReference type="ChEBI" id="CHEBI:58357"/>
        <dbReference type="EC" id="2.7.1.81"/>
    </reaction>
</comment>
<keyword evidence="4" id="KW-0808">Transferase</keyword>
<sequence>MRYKMSDKLQLGEGQLTLIRPAVEKDEAIHLACSLYGLKLSDPSLIKEFDSYDDRNFYLKGTLPPKDHAHERFRQNEAEFVLKILNHVDSQDISSVQGQNEALLFLKENGFKSPAPIKALNGEYAVTCEIKCGNAEKGEENKQLERVHVVRLLSFVPGKLIRDVPCTAEVFFSLGRYTAKMNKVLQGFSHPGVGSLAKKEWDLSQIHTIKSYVLTVSQGDREQQILSLIYNNFTNDVLPQLQNFSKQAIHGDVNYENILVEPNHCGEGYEVVSFIDFGDMSVSYRLFEVAICMMYMILLGVRQGHSHDEAIQMAGHVLCGYQSVWSLSQSELPLLYWSVAARFFQSFVNGVYKQSLEPENAHISDDCELIMGILQSYTTLTREEVLNSWLSLAK</sequence>
<evidence type="ECO:0000256" key="9">
    <source>
        <dbReference type="ARBA" id="ARBA00040505"/>
    </source>
</evidence>
<dbReference type="PANTHER" id="PTHR21064">
    <property type="entry name" value="AMINOGLYCOSIDE PHOSPHOTRANSFERASE DOMAIN-CONTAINING PROTEIN-RELATED"/>
    <property type="match status" value="1"/>
</dbReference>
<evidence type="ECO:0000256" key="3">
    <source>
        <dbReference type="ARBA" id="ARBA00022490"/>
    </source>
</evidence>
<dbReference type="GO" id="GO:0005737">
    <property type="term" value="C:cytoplasm"/>
    <property type="evidence" value="ECO:0007669"/>
    <property type="project" value="UniProtKB-SubCell"/>
</dbReference>
<accession>A0A2B4SYQ3</accession>
<dbReference type="Proteomes" id="UP000225706">
    <property type="component" value="Unassembled WGS sequence"/>
</dbReference>
<evidence type="ECO:0000313" key="11">
    <source>
        <dbReference type="EMBL" id="PFX33702.1"/>
    </source>
</evidence>
<dbReference type="OrthoDB" id="9973935at2759"/>
<organism evidence="11 12">
    <name type="scientific">Stylophora pistillata</name>
    <name type="common">Smooth cauliflower coral</name>
    <dbReference type="NCBI Taxonomy" id="50429"/>
    <lineage>
        <taxon>Eukaryota</taxon>
        <taxon>Metazoa</taxon>
        <taxon>Cnidaria</taxon>
        <taxon>Anthozoa</taxon>
        <taxon>Hexacorallia</taxon>
        <taxon>Scleractinia</taxon>
        <taxon>Astrocoeniina</taxon>
        <taxon>Pocilloporidae</taxon>
        <taxon>Stylophora</taxon>
    </lineage>
</organism>
<proteinExistence type="inferred from homology"/>
<feature type="domain" description="Aminoglycoside phosphotransferase" evidence="10">
    <location>
        <begin position="76"/>
        <end position="296"/>
    </location>
</feature>
<dbReference type="EMBL" id="LSMT01000009">
    <property type="protein sequence ID" value="PFX33702.1"/>
    <property type="molecule type" value="Genomic_DNA"/>
</dbReference>
<comment type="similarity">
    <text evidence="2">Belongs to the aminoglycoside phosphotransferase family.</text>
</comment>
<evidence type="ECO:0000256" key="4">
    <source>
        <dbReference type="ARBA" id="ARBA00022679"/>
    </source>
</evidence>
<keyword evidence="3" id="KW-0963">Cytoplasm</keyword>
<evidence type="ECO:0000256" key="2">
    <source>
        <dbReference type="ARBA" id="ARBA00006219"/>
    </source>
</evidence>
<evidence type="ECO:0000256" key="8">
    <source>
        <dbReference type="ARBA" id="ARBA00038873"/>
    </source>
</evidence>
<comment type="function">
    <text evidence="7">Catalyzes the GTP-dependent phosphorylation of 5-hydroxy-L-lysine.</text>
</comment>
<dbReference type="GO" id="GO:0047992">
    <property type="term" value="F:hydroxylysine kinase activity"/>
    <property type="evidence" value="ECO:0007669"/>
    <property type="project" value="UniProtKB-EC"/>
</dbReference>
<keyword evidence="12" id="KW-1185">Reference proteome</keyword>
<dbReference type="AlphaFoldDB" id="A0A2B4SYQ3"/>
<evidence type="ECO:0000256" key="1">
    <source>
        <dbReference type="ARBA" id="ARBA00004496"/>
    </source>
</evidence>
<gene>
    <name evidence="11" type="primary">HYKK</name>
    <name evidence="11" type="ORF">AWC38_SpisGene1437</name>
</gene>
<evidence type="ECO:0000256" key="7">
    <source>
        <dbReference type="ARBA" id="ARBA00037368"/>
    </source>
</evidence>
<dbReference type="STRING" id="50429.A0A2B4SYQ3"/>
<dbReference type="InterPro" id="IPR050249">
    <property type="entry name" value="Pseudomonas-type_ThrB"/>
</dbReference>
<dbReference type="Gene3D" id="3.90.1200.10">
    <property type="match status" value="1"/>
</dbReference>
<keyword evidence="5 11" id="KW-0418">Kinase</keyword>
<comment type="caution">
    <text evidence="11">The sequence shown here is derived from an EMBL/GenBank/DDBJ whole genome shotgun (WGS) entry which is preliminary data.</text>
</comment>